<evidence type="ECO:0000313" key="2">
    <source>
        <dbReference type="Proteomes" id="UP000037178"/>
    </source>
</evidence>
<protein>
    <submittedName>
        <fullName evidence="1">Uncharacterized protein</fullName>
    </submittedName>
</protein>
<sequence length="64" mass="7041">MKHLPNAVKIAEALKPLGTGQLPQEILSLSEDGNLIGIVVEVEGIDFILTMQEVPHQRKRPTVQ</sequence>
<comment type="caution">
    <text evidence="1">The sequence shown here is derived from an EMBL/GenBank/DDBJ whole genome shotgun (WGS) entry which is preliminary data.</text>
</comment>
<dbReference type="PATRIC" id="fig|1675527.3.peg.996"/>
<proteinExistence type="predicted"/>
<organism evidence="1 2">
    <name type="scientific">Candidatus Rhodobacter oscarellae</name>
    <dbReference type="NCBI Taxonomy" id="1675527"/>
    <lineage>
        <taxon>Bacteria</taxon>
        <taxon>Pseudomonadati</taxon>
        <taxon>Pseudomonadota</taxon>
        <taxon>Alphaproteobacteria</taxon>
        <taxon>Rhodobacterales</taxon>
        <taxon>Rhodobacter group</taxon>
        <taxon>Rhodobacter</taxon>
    </lineage>
</organism>
<dbReference type="AlphaFoldDB" id="A0A0J9EDI4"/>
<dbReference type="OrthoDB" id="7867398at2"/>
<dbReference type="RefSeq" id="WP_049641807.1">
    <property type="nucleotide sequence ID" value="NZ_LFTY01000001.1"/>
</dbReference>
<dbReference type="EMBL" id="LFTY01000001">
    <property type="protein sequence ID" value="KMW60770.1"/>
    <property type="molecule type" value="Genomic_DNA"/>
</dbReference>
<dbReference type="Proteomes" id="UP000037178">
    <property type="component" value="Unassembled WGS sequence"/>
</dbReference>
<keyword evidence="2" id="KW-1185">Reference proteome</keyword>
<reference evidence="1 2" key="1">
    <citation type="submission" date="2015-06" db="EMBL/GenBank/DDBJ databases">
        <title>Draft genome sequence of an Alphaproteobacteria species associated to the Mediterranean sponge Oscarella lobularis.</title>
        <authorList>
            <person name="Jourda C."/>
            <person name="Santini S."/>
            <person name="Claverie J.-M."/>
        </authorList>
    </citation>
    <scope>NUCLEOTIDE SEQUENCE [LARGE SCALE GENOMIC DNA]</scope>
    <source>
        <strain evidence="1">IGS</strain>
    </source>
</reference>
<accession>A0A0J9EDI4</accession>
<gene>
    <name evidence="1" type="ORF">AIOL_000935</name>
</gene>
<evidence type="ECO:0000313" key="1">
    <source>
        <dbReference type="EMBL" id="KMW60770.1"/>
    </source>
</evidence>
<dbReference type="STRING" id="1675527.AIOL_000935"/>
<name>A0A0J9EDI4_9RHOB</name>